<keyword evidence="2" id="KW-0238">DNA-binding</keyword>
<dbReference type="InterPro" id="IPR036388">
    <property type="entry name" value="WH-like_DNA-bd_sf"/>
</dbReference>
<evidence type="ECO:0000256" key="1">
    <source>
        <dbReference type="ARBA" id="ARBA00023015"/>
    </source>
</evidence>
<dbReference type="SUPFAM" id="SSF48008">
    <property type="entry name" value="GntR ligand-binding domain-like"/>
    <property type="match status" value="1"/>
</dbReference>
<dbReference type="Proteomes" id="UP001239680">
    <property type="component" value="Unassembled WGS sequence"/>
</dbReference>
<reference evidence="5 6" key="1">
    <citation type="submission" date="2023-08" db="EMBL/GenBank/DDBJ databases">
        <title>Characterization of two Paracoccaceae strains isolated from Phycosphere and proposal of Xinfangfangia lacusdiani sp. nov.</title>
        <authorList>
            <person name="Deng Y."/>
            <person name="Zhang Y.Q."/>
        </authorList>
    </citation>
    <scope>NUCLEOTIDE SEQUENCE [LARGE SCALE GENOMIC DNA]</scope>
    <source>
        <strain evidence="5 6">CPCC 101601</strain>
    </source>
</reference>
<dbReference type="InterPro" id="IPR011711">
    <property type="entry name" value="GntR_C"/>
</dbReference>
<dbReference type="RefSeq" id="WP_306678955.1">
    <property type="nucleotide sequence ID" value="NZ_JAVDBT010000002.1"/>
</dbReference>
<dbReference type="InterPro" id="IPR008920">
    <property type="entry name" value="TF_FadR/GntR_C"/>
</dbReference>
<accession>A0ABU0VUN4</accession>
<dbReference type="SUPFAM" id="SSF46785">
    <property type="entry name" value="Winged helix' DNA-binding domain"/>
    <property type="match status" value="1"/>
</dbReference>
<dbReference type="Pfam" id="PF07729">
    <property type="entry name" value="FCD"/>
    <property type="match status" value="1"/>
</dbReference>
<feature type="domain" description="HTH gntR-type" evidence="4">
    <location>
        <begin position="5"/>
        <end position="72"/>
    </location>
</feature>
<keyword evidence="3" id="KW-0804">Transcription</keyword>
<dbReference type="InterPro" id="IPR000524">
    <property type="entry name" value="Tscrpt_reg_HTH_GntR"/>
</dbReference>
<dbReference type="Gene3D" id="1.10.10.10">
    <property type="entry name" value="Winged helix-like DNA-binding domain superfamily/Winged helix DNA-binding domain"/>
    <property type="match status" value="1"/>
</dbReference>
<name>A0ABU0VUN4_9RHOB</name>
<keyword evidence="1" id="KW-0805">Transcription regulation</keyword>
<dbReference type="InterPro" id="IPR036390">
    <property type="entry name" value="WH_DNA-bd_sf"/>
</dbReference>
<evidence type="ECO:0000259" key="4">
    <source>
        <dbReference type="PROSITE" id="PS50949"/>
    </source>
</evidence>
<comment type="caution">
    <text evidence="5">The sequence shown here is derived from an EMBL/GenBank/DDBJ whole genome shotgun (WGS) entry which is preliminary data.</text>
</comment>
<dbReference type="SMART" id="SM00895">
    <property type="entry name" value="FCD"/>
    <property type="match status" value="1"/>
</dbReference>
<dbReference type="Pfam" id="PF00392">
    <property type="entry name" value="GntR"/>
    <property type="match status" value="1"/>
</dbReference>
<keyword evidence="6" id="KW-1185">Reference proteome</keyword>
<evidence type="ECO:0000256" key="3">
    <source>
        <dbReference type="ARBA" id="ARBA00023163"/>
    </source>
</evidence>
<evidence type="ECO:0000313" key="6">
    <source>
        <dbReference type="Proteomes" id="UP001239680"/>
    </source>
</evidence>
<protein>
    <submittedName>
        <fullName evidence="5">FCD domain-containing protein</fullName>
    </submittedName>
</protein>
<sequence>MARSTTLTEDAYRLLRRDILRGHWKPQEPLRMHQLSDRYGMGQSPLREALSRLQAERLVVLMPLRGFTVAPLTPVEMWDAINFRILLEAEALRLSIRDGDDAWESEIVAALHALVLQARRLEDSPSEADQDAFEARHHAFHHALIAGCKSPRMLEQFDRLYAECERYRIPNMAQGAKRDVQAEHRAIADATLARDFAKASALLAQHYRDTAVRVEAGFLRTA</sequence>
<organism evidence="5 6">
    <name type="scientific">Pseudogemmobacter lacusdianii</name>
    <dbReference type="NCBI Taxonomy" id="3069608"/>
    <lineage>
        <taxon>Bacteria</taxon>
        <taxon>Pseudomonadati</taxon>
        <taxon>Pseudomonadota</taxon>
        <taxon>Alphaproteobacteria</taxon>
        <taxon>Rhodobacterales</taxon>
        <taxon>Paracoccaceae</taxon>
        <taxon>Pseudogemmobacter</taxon>
    </lineage>
</organism>
<dbReference type="SMART" id="SM00345">
    <property type="entry name" value="HTH_GNTR"/>
    <property type="match status" value="1"/>
</dbReference>
<gene>
    <name evidence="5" type="ORF">Q9295_02660</name>
</gene>
<dbReference type="PANTHER" id="PTHR43537">
    <property type="entry name" value="TRANSCRIPTIONAL REGULATOR, GNTR FAMILY"/>
    <property type="match status" value="1"/>
</dbReference>
<proteinExistence type="predicted"/>
<dbReference type="Gene3D" id="1.20.120.530">
    <property type="entry name" value="GntR ligand-binding domain-like"/>
    <property type="match status" value="1"/>
</dbReference>
<evidence type="ECO:0000313" key="5">
    <source>
        <dbReference type="EMBL" id="MDQ2065263.1"/>
    </source>
</evidence>
<dbReference type="PROSITE" id="PS50949">
    <property type="entry name" value="HTH_GNTR"/>
    <property type="match status" value="1"/>
</dbReference>
<dbReference type="PANTHER" id="PTHR43537:SF20">
    <property type="entry name" value="HTH-TYPE TRANSCRIPTIONAL REPRESSOR GLAR"/>
    <property type="match status" value="1"/>
</dbReference>
<evidence type="ECO:0000256" key="2">
    <source>
        <dbReference type="ARBA" id="ARBA00023125"/>
    </source>
</evidence>
<dbReference type="EMBL" id="JAVDBT010000002">
    <property type="protein sequence ID" value="MDQ2065263.1"/>
    <property type="molecule type" value="Genomic_DNA"/>
</dbReference>